<evidence type="ECO:0000313" key="1">
    <source>
        <dbReference type="EMBL" id="CAB4140130.1"/>
    </source>
</evidence>
<reference evidence="1" key="1">
    <citation type="submission" date="2020-04" db="EMBL/GenBank/DDBJ databases">
        <authorList>
            <person name="Chiriac C."/>
            <person name="Salcher M."/>
            <person name="Ghai R."/>
            <person name="Kavagutti S V."/>
        </authorList>
    </citation>
    <scope>NUCLEOTIDE SEQUENCE</scope>
</reference>
<proteinExistence type="predicted"/>
<sequence>MIMMRRNLLGACLAPVARPDHDPIMDHWNKFAEVANLWARRRNEGIIDLQAMRESQKLFETLTQCEGWPRG</sequence>
<protein>
    <submittedName>
        <fullName evidence="1">Uncharacterized protein</fullName>
    </submittedName>
</protein>
<dbReference type="EMBL" id="LR796376">
    <property type="protein sequence ID" value="CAB4140130.1"/>
    <property type="molecule type" value="Genomic_DNA"/>
</dbReference>
<gene>
    <name evidence="1" type="ORF">UFOVP398_12</name>
</gene>
<name>A0A6J5M4Y6_9CAUD</name>
<accession>A0A6J5M4Y6</accession>
<organism evidence="1">
    <name type="scientific">uncultured Caudovirales phage</name>
    <dbReference type="NCBI Taxonomy" id="2100421"/>
    <lineage>
        <taxon>Viruses</taxon>
        <taxon>Duplodnaviria</taxon>
        <taxon>Heunggongvirae</taxon>
        <taxon>Uroviricota</taxon>
        <taxon>Caudoviricetes</taxon>
        <taxon>Peduoviridae</taxon>
        <taxon>Maltschvirus</taxon>
        <taxon>Maltschvirus maltsch</taxon>
    </lineage>
</organism>